<organism evidence="1 2">
    <name type="scientific">Cristinia sonorae</name>
    <dbReference type="NCBI Taxonomy" id="1940300"/>
    <lineage>
        <taxon>Eukaryota</taxon>
        <taxon>Fungi</taxon>
        <taxon>Dikarya</taxon>
        <taxon>Basidiomycota</taxon>
        <taxon>Agaricomycotina</taxon>
        <taxon>Agaricomycetes</taxon>
        <taxon>Agaricomycetidae</taxon>
        <taxon>Agaricales</taxon>
        <taxon>Pleurotineae</taxon>
        <taxon>Stephanosporaceae</taxon>
        <taxon>Cristinia</taxon>
    </lineage>
</organism>
<accession>A0A8K0UGS0</accession>
<protein>
    <submittedName>
        <fullName evidence="1">Uncharacterized protein</fullName>
    </submittedName>
</protein>
<dbReference type="Proteomes" id="UP000813824">
    <property type="component" value="Unassembled WGS sequence"/>
</dbReference>
<evidence type="ECO:0000313" key="2">
    <source>
        <dbReference type="Proteomes" id="UP000813824"/>
    </source>
</evidence>
<keyword evidence="2" id="KW-1185">Reference proteome</keyword>
<reference evidence="1" key="1">
    <citation type="journal article" date="2021" name="New Phytol.">
        <title>Evolutionary innovations through gain and loss of genes in the ectomycorrhizal Boletales.</title>
        <authorList>
            <person name="Wu G."/>
            <person name="Miyauchi S."/>
            <person name="Morin E."/>
            <person name="Kuo A."/>
            <person name="Drula E."/>
            <person name="Varga T."/>
            <person name="Kohler A."/>
            <person name="Feng B."/>
            <person name="Cao Y."/>
            <person name="Lipzen A."/>
            <person name="Daum C."/>
            <person name="Hundley H."/>
            <person name="Pangilinan J."/>
            <person name="Johnson J."/>
            <person name="Barry K."/>
            <person name="LaButti K."/>
            <person name="Ng V."/>
            <person name="Ahrendt S."/>
            <person name="Min B."/>
            <person name="Choi I.G."/>
            <person name="Park H."/>
            <person name="Plett J.M."/>
            <person name="Magnuson J."/>
            <person name="Spatafora J.W."/>
            <person name="Nagy L.G."/>
            <person name="Henrissat B."/>
            <person name="Grigoriev I.V."/>
            <person name="Yang Z.L."/>
            <person name="Xu J."/>
            <person name="Martin F.M."/>
        </authorList>
    </citation>
    <scope>NUCLEOTIDE SEQUENCE</scope>
    <source>
        <strain evidence="1">KKN 215</strain>
    </source>
</reference>
<dbReference type="AlphaFoldDB" id="A0A8K0UGS0"/>
<comment type="caution">
    <text evidence="1">The sequence shown here is derived from an EMBL/GenBank/DDBJ whole genome shotgun (WGS) entry which is preliminary data.</text>
</comment>
<proteinExistence type="predicted"/>
<name>A0A8K0UGS0_9AGAR</name>
<gene>
    <name evidence="1" type="ORF">BXZ70DRAFT_1045642</name>
</gene>
<dbReference type="EMBL" id="JAEVFJ010000044">
    <property type="protein sequence ID" value="KAH8085442.1"/>
    <property type="molecule type" value="Genomic_DNA"/>
</dbReference>
<sequence length="147" mass="16193">METTDVLRELDIRGLGSEFSLSGLSTTDMTWIRLYPPCLYYASGAAAVQPGDHATPLESIPGSDSVHSLLPATPISQAEALLDAHRVQDAVEIAEQHRKKVYSKPTVASEERFTSSMLGPHFVIKKPITVGEADHYFIVYYMQLLSN</sequence>
<evidence type="ECO:0000313" key="1">
    <source>
        <dbReference type="EMBL" id="KAH8085442.1"/>
    </source>
</evidence>
<dbReference type="OrthoDB" id="10258882at2759"/>